<comment type="subcellular location">
    <subcellularLocation>
        <location evidence="1">Nucleus</location>
    </subcellularLocation>
</comment>
<dbReference type="CDD" id="cd04478">
    <property type="entry name" value="RPA2_DBD_D"/>
    <property type="match status" value="1"/>
</dbReference>
<dbReference type="GO" id="GO:0006289">
    <property type="term" value="P:nucleotide-excision repair"/>
    <property type="evidence" value="ECO:0007669"/>
    <property type="project" value="TreeGrafter"/>
</dbReference>
<dbReference type="PANTHER" id="PTHR13989:SF16">
    <property type="entry name" value="REPLICATION PROTEIN A2"/>
    <property type="match status" value="1"/>
</dbReference>
<dbReference type="AlphaFoldDB" id="A0A183IV70"/>
<evidence type="ECO:0000256" key="2">
    <source>
        <dbReference type="ARBA" id="ARBA00023125"/>
    </source>
</evidence>
<dbReference type="EMBL" id="UZAM01010697">
    <property type="protein sequence ID" value="VDP13384.1"/>
    <property type="molecule type" value="Genomic_DNA"/>
</dbReference>
<reference evidence="6" key="1">
    <citation type="submission" date="2016-06" db="UniProtKB">
        <authorList>
            <consortium name="WormBaseParasite"/>
        </authorList>
    </citation>
    <scope>IDENTIFICATION</scope>
</reference>
<name>A0A183IV70_9BILA</name>
<accession>A0A183IV70</accession>
<dbReference type="GO" id="GO:0006260">
    <property type="term" value="P:DNA replication"/>
    <property type="evidence" value="ECO:0007669"/>
    <property type="project" value="TreeGrafter"/>
</dbReference>
<gene>
    <name evidence="4" type="ORF">SBAD_LOCUS7518</name>
</gene>
<evidence type="ECO:0000313" key="4">
    <source>
        <dbReference type="EMBL" id="VDP13384.1"/>
    </source>
</evidence>
<keyword evidence="5" id="KW-1185">Reference proteome</keyword>
<dbReference type="SUPFAM" id="SSF50249">
    <property type="entry name" value="Nucleic acid-binding proteins"/>
    <property type="match status" value="1"/>
</dbReference>
<sequence length="149" mass="16615">MIHQMLPSQGTLRIGSYEVPHVSVVGIVRSVTRDPLHVDYMIDDMTGPPIAVRKYINVESPSSNVVAMENTYVKVCGSIKNFEGKKSIAALGIITVTDLNDLTAHLMEVVQCKLFYTKVINDFFTKILCPTPFANNLVFRIPMHLSCFP</sequence>
<evidence type="ECO:0000256" key="3">
    <source>
        <dbReference type="ARBA" id="ARBA00023242"/>
    </source>
</evidence>
<keyword evidence="3" id="KW-0539">Nucleus</keyword>
<reference evidence="4 5" key="2">
    <citation type="submission" date="2018-11" db="EMBL/GenBank/DDBJ databases">
        <authorList>
            <consortium name="Pathogen Informatics"/>
        </authorList>
    </citation>
    <scope>NUCLEOTIDE SEQUENCE [LARGE SCALE GENOMIC DNA]</scope>
</reference>
<dbReference type="WBParaSite" id="SBAD_0000780201-mRNA-1">
    <property type="protein sequence ID" value="SBAD_0000780201-mRNA-1"/>
    <property type="gene ID" value="SBAD_0000780201"/>
</dbReference>
<dbReference type="PANTHER" id="PTHR13989">
    <property type="entry name" value="REPLICATION PROTEIN A-RELATED"/>
    <property type="match status" value="1"/>
</dbReference>
<dbReference type="Proteomes" id="UP000270296">
    <property type="component" value="Unassembled WGS sequence"/>
</dbReference>
<proteinExistence type="predicted"/>
<evidence type="ECO:0000313" key="6">
    <source>
        <dbReference type="WBParaSite" id="SBAD_0000780201-mRNA-1"/>
    </source>
</evidence>
<keyword evidence="2" id="KW-0238">DNA-binding</keyword>
<dbReference type="GO" id="GO:0035861">
    <property type="term" value="C:site of double-strand break"/>
    <property type="evidence" value="ECO:0007669"/>
    <property type="project" value="TreeGrafter"/>
</dbReference>
<protein>
    <submittedName>
        <fullName evidence="6">OB domain-containing protein</fullName>
    </submittedName>
</protein>
<dbReference type="GO" id="GO:0000781">
    <property type="term" value="C:chromosome, telomeric region"/>
    <property type="evidence" value="ECO:0007669"/>
    <property type="project" value="TreeGrafter"/>
</dbReference>
<dbReference type="Gene3D" id="2.40.50.140">
    <property type="entry name" value="Nucleic acid-binding proteins"/>
    <property type="match status" value="1"/>
</dbReference>
<dbReference type="GO" id="GO:0005662">
    <property type="term" value="C:DNA replication factor A complex"/>
    <property type="evidence" value="ECO:0007669"/>
    <property type="project" value="TreeGrafter"/>
</dbReference>
<dbReference type="GO" id="GO:0003697">
    <property type="term" value="F:single-stranded DNA binding"/>
    <property type="evidence" value="ECO:0007669"/>
    <property type="project" value="TreeGrafter"/>
</dbReference>
<dbReference type="OrthoDB" id="25571at2759"/>
<dbReference type="InterPro" id="IPR012340">
    <property type="entry name" value="NA-bd_OB-fold"/>
</dbReference>
<evidence type="ECO:0000313" key="5">
    <source>
        <dbReference type="Proteomes" id="UP000270296"/>
    </source>
</evidence>
<evidence type="ECO:0000256" key="1">
    <source>
        <dbReference type="ARBA" id="ARBA00004123"/>
    </source>
</evidence>
<organism evidence="6">
    <name type="scientific">Soboliphyme baturini</name>
    <dbReference type="NCBI Taxonomy" id="241478"/>
    <lineage>
        <taxon>Eukaryota</taxon>
        <taxon>Metazoa</taxon>
        <taxon>Ecdysozoa</taxon>
        <taxon>Nematoda</taxon>
        <taxon>Enoplea</taxon>
        <taxon>Dorylaimia</taxon>
        <taxon>Dioctophymatida</taxon>
        <taxon>Dioctophymatoidea</taxon>
        <taxon>Soboliphymatidae</taxon>
        <taxon>Soboliphyme</taxon>
    </lineage>
</organism>
<dbReference type="InterPro" id="IPR040260">
    <property type="entry name" value="RFA2-like"/>
</dbReference>
<dbReference type="GO" id="GO:0000724">
    <property type="term" value="P:double-strand break repair via homologous recombination"/>
    <property type="evidence" value="ECO:0007669"/>
    <property type="project" value="TreeGrafter"/>
</dbReference>